<feature type="domain" description="HNH nuclease" evidence="1">
    <location>
        <begin position="251"/>
        <end position="300"/>
    </location>
</feature>
<evidence type="ECO:0000313" key="3">
    <source>
        <dbReference type="Proteomes" id="UP000028602"/>
    </source>
</evidence>
<dbReference type="eggNOG" id="COG1403">
    <property type="taxonomic scope" value="Bacteria"/>
</dbReference>
<comment type="caution">
    <text evidence="2">The sequence shown here is derived from an EMBL/GenBank/DDBJ whole genome shotgun (WGS) entry which is preliminary data.</text>
</comment>
<evidence type="ECO:0000259" key="1">
    <source>
        <dbReference type="SMART" id="SM00507"/>
    </source>
</evidence>
<dbReference type="Proteomes" id="UP000028602">
    <property type="component" value="Unassembled WGS sequence"/>
</dbReference>
<dbReference type="Gene3D" id="3.30.40.190">
    <property type="match status" value="1"/>
</dbReference>
<dbReference type="RefSeq" id="WP_029989277.1">
    <property type="nucleotide sequence ID" value="NZ_ATMJ01000001.1"/>
</dbReference>
<evidence type="ECO:0000313" key="2">
    <source>
        <dbReference type="EMBL" id="KFD18358.1"/>
    </source>
</evidence>
<dbReference type="InterPro" id="IPR010373">
    <property type="entry name" value="DUF968"/>
</dbReference>
<protein>
    <submittedName>
        <fullName evidence="2">Putative cytoplasmic protein</fullName>
    </submittedName>
</protein>
<sequence>MRALLTPDVAPRTGTVILRPGNDLLGMFRGRIVVSMEPEYLKSVPSGRLHDSEQPLLDDPDLHLFWHHPRVIEVAGGMSQLQSYVADLDCCQFNADEYHHHQHTTLKVGHGYVCLCYTHDNYFREINIPEQMHAVARQNTAEFVIRKVVSDLSLPAGHLLSMPELCWWALTKGVTDLIPEVPGRRLFRMPKGQELRGTMKESDIIGYDDSAAAVMERTAEEAKQVLCLRIDPESPESFMRKPKRHRWANEKYTRWVKSQPCACCGTPADDPHHIIGHGQGGTGTKAHDIFVIPLCRAHHDELHRDPAAFESKYGSQLLLLLRTLDYAFAVGVIGTAKK</sequence>
<name>A0A085JD12_9GAMM</name>
<dbReference type="SMART" id="SM00507">
    <property type="entry name" value="HNHc"/>
    <property type="match status" value="1"/>
</dbReference>
<reference evidence="2 3" key="1">
    <citation type="submission" date="2014-05" db="EMBL/GenBank/DDBJ databases">
        <title>ATOL: Assembling a taxonomically balanced genome-scale reconstruction of the evolutionary history of the Enterobacteriaceae.</title>
        <authorList>
            <person name="Plunkett G.III."/>
            <person name="Neeno-Eckwall E.C."/>
            <person name="Glasner J.D."/>
            <person name="Perna N.T."/>
        </authorList>
    </citation>
    <scope>NUCLEOTIDE SEQUENCE [LARGE SCALE GENOMIC DNA]</scope>
    <source>
        <strain evidence="2 3">ATCC 33301</strain>
    </source>
</reference>
<dbReference type="EMBL" id="JMPR01000038">
    <property type="protein sequence ID" value="KFD18358.1"/>
    <property type="molecule type" value="Genomic_DNA"/>
</dbReference>
<keyword evidence="3" id="KW-1185">Reference proteome</keyword>
<dbReference type="Pfam" id="PF06147">
    <property type="entry name" value="DUF968"/>
    <property type="match status" value="1"/>
</dbReference>
<accession>A0A085JD12</accession>
<dbReference type="CDD" id="cd00085">
    <property type="entry name" value="HNHc"/>
    <property type="match status" value="1"/>
</dbReference>
<gene>
    <name evidence="2" type="ORF">GTPT_2548</name>
</gene>
<dbReference type="AlphaFoldDB" id="A0A085JD12"/>
<dbReference type="InterPro" id="IPR003615">
    <property type="entry name" value="HNH_nuc"/>
</dbReference>
<organism evidence="2 3">
    <name type="scientific">Tatumella ptyseos ATCC 33301</name>
    <dbReference type="NCBI Taxonomy" id="1005995"/>
    <lineage>
        <taxon>Bacteria</taxon>
        <taxon>Pseudomonadati</taxon>
        <taxon>Pseudomonadota</taxon>
        <taxon>Gammaproteobacteria</taxon>
        <taxon>Enterobacterales</taxon>
        <taxon>Erwiniaceae</taxon>
        <taxon>Tatumella</taxon>
    </lineage>
</organism>
<proteinExistence type="predicted"/>
<dbReference type="OrthoDB" id="6700725at2"/>